<proteinExistence type="predicted"/>
<evidence type="ECO:0000313" key="2">
    <source>
        <dbReference type="EMBL" id="RDH18569.1"/>
    </source>
</evidence>
<evidence type="ECO:0008006" key="4">
    <source>
        <dbReference type="Google" id="ProtNLM"/>
    </source>
</evidence>
<sequence length="370" mass="39139">MDPNVPGFPSAMQQTAGFPVTPQNPQQFPYYPNAIPPFPQSKGVSHPPQQQHQHTPFGAVPMQAGPSGAMMPSGFPQQSSVVHVRVCANGLTRTHYCATIACRLALLFFVSFVFLAKVRRRRWPQGLAANHPDGLVGPHANFSAPFAQPPVPATSMSQFLPPQATATSTLPATTAQSSPPNMASVSATNMIPAQQQQQRAGPQQNPLSSSAQPAPQSPATAAREKARVSTLLDINSMLLQEVMNLQAAGKAGAPSQGAPESNPSPGSDQTSDKPTQRPSTEYFECMRRLQANLGYLATIADRAKKSGGVPPAAPAIMSPPPNMPSMNEIYNKLNELFPRSAQGGIGTPQQSPQSLQGNGRPSPSPAVEHV</sequence>
<feature type="compositionally biased region" description="Low complexity" evidence="1">
    <location>
        <begin position="46"/>
        <end position="56"/>
    </location>
</feature>
<reference evidence="2 3" key="1">
    <citation type="submission" date="2018-07" db="EMBL/GenBank/DDBJ databases">
        <title>Section-level genome sequencing of Aspergillus section Nigri to investigate inter- and intra-species variation.</title>
        <authorList>
            <consortium name="DOE Joint Genome Institute"/>
            <person name="Vesth T.C."/>
            <person name="Nybo J.L."/>
            <person name="Theobald S."/>
            <person name="Frisvad J.C."/>
            <person name="Larsen T.O."/>
            <person name="Nielsen K.F."/>
            <person name="Hoof J.B."/>
            <person name="Brandl J."/>
            <person name="Salamov A."/>
            <person name="Riley R."/>
            <person name="Gladden J.M."/>
            <person name="Phatale P."/>
            <person name="Nielsen M.T."/>
            <person name="Lyhne E.K."/>
            <person name="Kogle M.E."/>
            <person name="Strasser K."/>
            <person name="McDonnell E."/>
            <person name="Barry K."/>
            <person name="Clum A."/>
            <person name="Chen C."/>
            <person name="Nolan M."/>
            <person name="Sandor L."/>
            <person name="Kuo A."/>
            <person name="Lipzen A."/>
            <person name="Hainaut M."/>
            <person name="Drula E."/>
            <person name="Tsang A."/>
            <person name="Magnuson J.K."/>
            <person name="Henrissat B."/>
            <person name="Wiebenga A."/>
            <person name="Simmons B.A."/>
            <person name="Makela M.R."/>
            <person name="De vries R.P."/>
            <person name="Grigoriev I.V."/>
            <person name="Mortensen U.H."/>
            <person name="Baker S.E."/>
            <person name="Andersen M.R."/>
        </authorList>
    </citation>
    <scope>NUCLEOTIDE SEQUENCE [LARGE SCALE GENOMIC DNA]</scope>
    <source>
        <strain evidence="2 3">ATCC 13496</strain>
    </source>
</reference>
<accession>A0A370BYC0</accession>
<organism evidence="2 3">
    <name type="scientific">Aspergillus niger ATCC 13496</name>
    <dbReference type="NCBI Taxonomy" id="1353008"/>
    <lineage>
        <taxon>Eukaryota</taxon>
        <taxon>Fungi</taxon>
        <taxon>Dikarya</taxon>
        <taxon>Ascomycota</taxon>
        <taxon>Pezizomycotina</taxon>
        <taxon>Eurotiomycetes</taxon>
        <taxon>Eurotiomycetidae</taxon>
        <taxon>Eurotiales</taxon>
        <taxon>Aspergillaceae</taxon>
        <taxon>Aspergillus</taxon>
        <taxon>Aspergillus subgen. Circumdati</taxon>
    </lineage>
</organism>
<dbReference type="AlphaFoldDB" id="A0A370BYC0"/>
<protein>
    <recommendedName>
        <fullName evidence="4">Glutamine repeat protein-1</fullName>
    </recommendedName>
</protein>
<gene>
    <name evidence="2" type="ORF">M747DRAFT_307238</name>
</gene>
<evidence type="ECO:0000313" key="3">
    <source>
        <dbReference type="Proteomes" id="UP000253845"/>
    </source>
</evidence>
<feature type="compositionally biased region" description="Polar residues" evidence="1">
    <location>
        <begin position="347"/>
        <end position="361"/>
    </location>
</feature>
<feature type="region of interest" description="Disordered" evidence="1">
    <location>
        <begin position="39"/>
        <end position="66"/>
    </location>
</feature>
<dbReference type="EMBL" id="KZ851923">
    <property type="protein sequence ID" value="RDH18569.1"/>
    <property type="molecule type" value="Genomic_DNA"/>
</dbReference>
<dbReference type="VEuPathDB" id="FungiDB:M747DRAFT_307238"/>
<feature type="region of interest" description="Disordered" evidence="1">
    <location>
        <begin position="336"/>
        <end position="370"/>
    </location>
</feature>
<feature type="compositionally biased region" description="Polar residues" evidence="1">
    <location>
        <begin position="258"/>
        <end position="269"/>
    </location>
</feature>
<evidence type="ECO:0000256" key="1">
    <source>
        <dbReference type="SAM" id="MobiDB-lite"/>
    </source>
</evidence>
<name>A0A370BYC0_ASPNG</name>
<dbReference type="Proteomes" id="UP000253845">
    <property type="component" value="Unassembled WGS sequence"/>
</dbReference>
<feature type="region of interest" description="Disordered" evidence="1">
    <location>
        <begin position="248"/>
        <end position="278"/>
    </location>
</feature>
<feature type="compositionally biased region" description="Low complexity" evidence="1">
    <location>
        <begin position="192"/>
        <end position="221"/>
    </location>
</feature>
<feature type="region of interest" description="Disordered" evidence="1">
    <location>
        <begin position="192"/>
        <end position="226"/>
    </location>
</feature>